<proteinExistence type="predicted"/>
<dbReference type="AlphaFoldDB" id="N1MV52"/>
<sequence length="289" mass="32954">MLVLLDNNYVDREGLRAYFEASPDNRAAIPHTVFVEWHKGDAEKVTRKVLRQACEYGRRIVILRDTLSLLRMRGQPKRIMTRLIDERQTAYFPTYCATFITGPGSEEVSAQFETHGQNARDQVDGLQEEAHKLMKRFAHWDTVFDPAELAEMKGLLDRDEKLSAGLQGKTFVLAEEWGKRQLAGHRISGLTRTRAEFINTLAFRYGAMAVAFYINWRNNPKNYPSNDQKVLNHFMDIKIAAQATYFDGFLTNDALIEPVYRIAMGMITALGGYTRCGNFTPVEGFAVPM</sequence>
<protein>
    <submittedName>
        <fullName evidence="1">Uncharacterized protein</fullName>
    </submittedName>
</protein>
<evidence type="ECO:0000313" key="2">
    <source>
        <dbReference type="Proteomes" id="UP000013201"/>
    </source>
</evidence>
<evidence type="ECO:0000313" key="1">
    <source>
        <dbReference type="EMBL" id="CCW19183.1"/>
    </source>
</evidence>
<dbReference type="OrthoDB" id="7549453at2"/>
<reference evidence="1 2" key="1">
    <citation type="submission" date="2013-03" db="EMBL/GenBank/DDBJ databases">
        <authorList>
            <person name="Le V."/>
        </authorList>
    </citation>
    <scope>NUCLEOTIDE SEQUENCE [LARGE SCALE GENOMIC DNA]</scope>
    <source>
        <strain evidence="1 2">BiD32</strain>
    </source>
</reference>
<dbReference type="Proteomes" id="UP000013201">
    <property type="component" value="Unassembled WGS sequence"/>
</dbReference>
<comment type="caution">
    <text evidence="1">The sequence shown here is derived from an EMBL/GenBank/DDBJ whole genome shotgun (WGS) entry which is preliminary data.</text>
</comment>
<dbReference type="EMBL" id="CAVK010000178">
    <property type="protein sequence ID" value="CCW19183.1"/>
    <property type="molecule type" value="Genomic_DNA"/>
</dbReference>
<organism evidence="1 2">
    <name type="scientific">Sphingobium indicum BiD32</name>
    <dbReference type="NCBI Taxonomy" id="1301087"/>
    <lineage>
        <taxon>Bacteria</taxon>
        <taxon>Pseudomonadati</taxon>
        <taxon>Pseudomonadota</taxon>
        <taxon>Alphaproteobacteria</taxon>
        <taxon>Sphingomonadales</taxon>
        <taxon>Sphingomonadaceae</taxon>
        <taxon>Sphingobium</taxon>
    </lineage>
</organism>
<gene>
    <name evidence="1" type="ORF">EBBID32_35490</name>
</gene>
<reference evidence="2" key="2">
    <citation type="submission" date="2013-04" db="EMBL/GenBank/DDBJ databases">
        <title>Bisphenol A degrading Sphingobium sp. strain BiD32.</title>
        <authorList>
            <person name="Nielsen J.L."/>
            <person name="Zhou N.A."/>
            <person name="Kjeldal H."/>
        </authorList>
    </citation>
    <scope>NUCLEOTIDE SEQUENCE [LARGE SCALE GENOMIC DNA]</scope>
    <source>
        <strain evidence="2">BiD32</strain>
    </source>
</reference>
<name>N1MV52_9SPHN</name>
<dbReference type="RefSeq" id="WP_006962099.1">
    <property type="nucleotide sequence ID" value="NZ_CAVK010000178.1"/>
</dbReference>
<keyword evidence="2" id="KW-1185">Reference proteome</keyword>
<accession>N1MV52</accession>